<sequence length="239" mass="27195">MNAAAQVFGIAELLEAILLQLSTRDILLTQRVSTTFRDATAGSLKFQKALCLRTTRPPAPHNHRDIWSHLNPLFLGTTEDEPCIDFHFRSLGSTICGLRRAPIVFVRLACLDWSEVKSILKTSSASWLQMHILKTDTPLMIGIEGEGQRYYAEEFHWAAAKFELNQTTTMRGVLGMALSLRAAVRRCARRIRELYPKGVSEGRREYEGPYKEGLNFSWKESFTAEQISQIVKRPNISFY</sequence>
<reference evidence="1 2" key="2">
    <citation type="journal article" date="2012" name="PLoS Pathog.">
        <title>Diverse lifestyles and strategies of plant pathogenesis encoded in the genomes of eighteen Dothideomycetes fungi.</title>
        <authorList>
            <person name="Ohm R.A."/>
            <person name="Feau N."/>
            <person name="Henrissat B."/>
            <person name="Schoch C.L."/>
            <person name="Horwitz B.A."/>
            <person name="Barry K.W."/>
            <person name="Condon B.J."/>
            <person name="Copeland A.C."/>
            <person name="Dhillon B."/>
            <person name="Glaser F."/>
            <person name="Hesse C.N."/>
            <person name="Kosti I."/>
            <person name="LaButti K."/>
            <person name="Lindquist E.A."/>
            <person name="Lucas S."/>
            <person name="Salamov A.A."/>
            <person name="Bradshaw R.E."/>
            <person name="Ciuffetti L."/>
            <person name="Hamelin R.C."/>
            <person name="Kema G.H.J."/>
            <person name="Lawrence C."/>
            <person name="Scott J.A."/>
            <person name="Spatafora J.W."/>
            <person name="Turgeon B.G."/>
            <person name="de Wit P.J.G.M."/>
            <person name="Zhong S."/>
            <person name="Goodwin S.B."/>
            <person name="Grigoriev I.V."/>
        </authorList>
    </citation>
    <scope>NUCLEOTIDE SEQUENCE [LARGE SCALE GENOMIC DNA]</scope>
    <source>
        <strain evidence="2">NZE10 / CBS 128990</strain>
    </source>
</reference>
<dbReference type="Proteomes" id="UP000016933">
    <property type="component" value="Unassembled WGS sequence"/>
</dbReference>
<proteinExistence type="predicted"/>
<evidence type="ECO:0000313" key="1">
    <source>
        <dbReference type="EMBL" id="EME40336.1"/>
    </source>
</evidence>
<dbReference type="InterPro" id="IPR036047">
    <property type="entry name" value="F-box-like_dom_sf"/>
</dbReference>
<protein>
    <submittedName>
        <fullName evidence="1">Uncharacterized protein</fullName>
    </submittedName>
</protein>
<dbReference type="HOGENOM" id="CLU_1161096_0_0_1"/>
<name>N1PGA0_DOTSN</name>
<accession>N1PGA0</accession>
<gene>
    <name evidence="1" type="ORF">DOTSEDRAFT_28230</name>
</gene>
<dbReference type="SUPFAM" id="SSF81383">
    <property type="entry name" value="F-box domain"/>
    <property type="match status" value="1"/>
</dbReference>
<organism evidence="1 2">
    <name type="scientific">Dothistroma septosporum (strain NZE10 / CBS 128990)</name>
    <name type="common">Red band needle blight fungus</name>
    <name type="synonym">Mycosphaerella pini</name>
    <dbReference type="NCBI Taxonomy" id="675120"/>
    <lineage>
        <taxon>Eukaryota</taxon>
        <taxon>Fungi</taxon>
        <taxon>Dikarya</taxon>
        <taxon>Ascomycota</taxon>
        <taxon>Pezizomycotina</taxon>
        <taxon>Dothideomycetes</taxon>
        <taxon>Dothideomycetidae</taxon>
        <taxon>Mycosphaerellales</taxon>
        <taxon>Mycosphaerellaceae</taxon>
        <taxon>Dothistroma</taxon>
    </lineage>
</organism>
<dbReference type="EMBL" id="KB446544">
    <property type="protein sequence ID" value="EME40336.1"/>
    <property type="molecule type" value="Genomic_DNA"/>
</dbReference>
<reference evidence="2" key="1">
    <citation type="journal article" date="2012" name="PLoS Genet.">
        <title>The genomes of the fungal plant pathogens Cladosporium fulvum and Dothistroma septosporum reveal adaptation to different hosts and lifestyles but also signatures of common ancestry.</title>
        <authorList>
            <person name="de Wit P.J.G.M."/>
            <person name="van der Burgt A."/>
            <person name="Oekmen B."/>
            <person name="Stergiopoulos I."/>
            <person name="Abd-Elsalam K.A."/>
            <person name="Aerts A.L."/>
            <person name="Bahkali A.H."/>
            <person name="Beenen H.G."/>
            <person name="Chettri P."/>
            <person name="Cox M.P."/>
            <person name="Datema E."/>
            <person name="de Vries R.P."/>
            <person name="Dhillon B."/>
            <person name="Ganley A.R."/>
            <person name="Griffiths S.A."/>
            <person name="Guo Y."/>
            <person name="Hamelin R.C."/>
            <person name="Henrissat B."/>
            <person name="Kabir M.S."/>
            <person name="Jashni M.K."/>
            <person name="Kema G."/>
            <person name="Klaubauf S."/>
            <person name="Lapidus A."/>
            <person name="Levasseur A."/>
            <person name="Lindquist E."/>
            <person name="Mehrabi R."/>
            <person name="Ohm R.A."/>
            <person name="Owen T.J."/>
            <person name="Salamov A."/>
            <person name="Schwelm A."/>
            <person name="Schijlen E."/>
            <person name="Sun H."/>
            <person name="van den Burg H.A."/>
            <person name="van Ham R.C.H.J."/>
            <person name="Zhang S."/>
            <person name="Goodwin S.B."/>
            <person name="Grigoriev I.V."/>
            <person name="Collemare J."/>
            <person name="Bradshaw R.E."/>
        </authorList>
    </citation>
    <scope>NUCLEOTIDE SEQUENCE [LARGE SCALE GENOMIC DNA]</scope>
    <source>
        <strain evidence="2">NZE10 / CBS 128990</strain>
    </source>
</reference>
<evidence type="ECO:0000313" key="2">
    <source>
        <dbReference type="Proteomes" id="UP000016933"/>
    </source>
</evidence>
<dbReference type="AlphaFoldDB" id="N1PGA0"/>
<keyword evidence="2" id="KW-1185">Reference proteome</keyword>